<sequence length="301" mass="34835">MEDEARHIRQQNRRMNPTILDMVKKEIYANPYFTCPFGTFAYTHMPFGLCNAPSIFQCCMTSIFSDLLQDCMKYHFMVTEGIVLSHLVSNRGIKVDKSKVDIITSLPNLTSMQKVRSFLGHARFYKRCILDAEITSIFQFCHAALGGGHYGSTQTARKVFDYWFYWPTIFRNAYQFVSTCKKCQKARMAITIRHEMPQQPIPFCEIFDVWGIDFMGPFLVSNGYSYILIVVDYLSRWVEAIVTKINDAKVVVDFLKSNIFYQFGVPKALISDQGNHFCNKAMSLLLHKYGMVHKFATTYHP</sequence>
<dbReference type="InterPro" id="IPR050951">
    <property type="entry name" value="Retrovirus_Pol_polyprotein"/>
</dbReference>
<dbReference type="AlphaFoldDB" id="A0A371G9S6"/>
<dbReference type="Pfam" id="PF00665">
    <property type="entry name" value="rve"/>
    <property type="match status" value="1"/>
</dbReference>
<dbReference type="Pfam" id="PF17921">
    <property type="entry name" value="Integrase_H2C2"/>
    <property type="match status" value="1"/>
</dbReference>
<dbReference type="InterPro" id="IPR036397">
    <property type="entry name" value="RNaseH_sf"/>
</dbReference>
<gene>
    <name evidence="2" type="primary">pol</name>
    <name evidence="2" type="ORF">CR513_31230</name>
</gene>
<organism evidence="2 3">
    <name type="scientific">Mucuna pruriens</name>
    <name type="common">Velvet bean</name>
    <name type="synonym">Dolichos pruriens</name>
    <dbReference type="NCBI Taxonomy" id="157652"/>
    <lineage>
        <taxon>Eukaryota</taxon>
        <taxon>Viridiplantae</taxon>
        <taxon>Streptophyta</taxon>
        <taxon>Embryophyta</taxon>
        <taxon>Tracheophyta</taxon>
        <taxon>Spermatophyta</taxon>
        <taxon>Magnoliopsida</taxon>
        <taxon>eudicotyledons</taxon>
        <taxon>Gunneridae</taxon>
        <taxon>Pentapetalae</taxon>
        <taxon>rosids</taxon>
        <taxon>fabids</taxon>
        <taxon>Fabales</taxon>
        <taxon>Fabaceae</taxon>
        <taxon>Papilionoideae</taxon>
        <taxon>50 kb inversion clade</taxon>
        <taxon>NPAAA clade</taxon>
        <taxon>indigoferoid/millettioid clade</taxon>
        <taxon>Phaseoleae</taxon>
        <taxon>Mucuna</taxon>
    </lineage>
</organism>
<dbReference type="Gene3D" id="1.10.340.70">
    <property type="match status" value="1"/>
</dbReference>
<reference evidence="2" key="1">
    <citation type="submission" date="2018-05" db="EMBL/GenBank/DDBJ databases">
        <title>Draft genome of Mucuna pruriens seed.</title>
        <authorList>
            <person name="Nnadi N.E."/>
            <person name="Vos R."/>
            <person name="Hasami M.H."/>
            <person name="Devisetty U.K."/>
            <person name="Aguiy J.C."/>
        </authorList>
    </citation>
    <scope>NUCLEOTIDE SEQUENCE [LARGE SCALE GENOMIC DNA]</scope>
    <source>
        <strain evidence="2">JCA_2017</strain>
    </source>
</reference>
<dbReference type="GO" id="GO:0015074">
    <property type="term" value="P:DNA integration"/>
    <property type="evidence" value="ECO:0007669"/>
    <property type="project" value="InterPro"/>
</dbReference>
<dbReference type="Gene3D" id="3.30.420.10">
    <property type="entry name" value="Ribonuclease H-like superfamily/Ribonuclease H"/>
    <property type="match status" value="1"/>
</dbReference>
<dbReference type="SUPFAM" id="SSF53098">
    <property type="entry name" value="Ribonuclease H-like"/>
    <property type="match status" value="1"/>
</dbReference>
<dbReference type="InterPro" id="IPR043502">
    <property type="entry name" value="DNA/RNA_pol_sf"/>
</dbReference>
<dbReference type="InterPro" id="IPR041588">
    <property type="entry name" value="Integrase_H2C2"/>
</dbReference>
<dbReference type="GO" id="GO:0003676">
    <property type="term" value="F:nucleic acid binding"/>
    <property type="evidence" value="ECO:0007669"/>
    <property type="project" value="InterPro"/>
</dbReference>
<dbReference type="Proteomes" id="UP000257109">
    <property type="component" value="Unassembled WGS sequence"/>
</dbReference>
<keyword evidence="3" id="KW-1185">Reference proteome</keyword>
<dbReference type="PANTHER" id="PTHR37984:SF5">
    <property type="entry name" value="PROTEIN NYNRIN-LIKE"/>
    <property type="match status" value="1"/>
</dbReference>
<dbReference type="OrthoDB" id="1433105at2759"/>
<dbReference type="SUPFAM" id="SSF56672">
    <property type="entry name" value="DNA/RNA polymerases"/>
    <property type="match status" value="1"/>
</dbReference>
<proteinExistence type="predicted"/>
<dbReference type="EMBL" id="QJKJ01006266">
    <property type="protein sequence ID" value="RDX87308.1"/>
    <property type="molecule type" value="Genomic_DNA"/>
</dbReference>
<name>A0A371G9S6_MUCPR</name>
<comment type="caution">
    <text evidence="2">The sequence shown here is derived from an EMBL/GenBank/DDBJ whole genome shotgun (WGS) entry which is preliminary data.</text>
</comment>
<dbReference type="InterPro" id="IPR043128">
    <property type="entry name" value="Rev_trsase/Diguanyl_cyclase"/>
</dbReference>
<dbReference type="Gene3D" id="3.30.70.270">
    <property type="match status" value="1"/>
</dbReference>
<feature type="non-terminal residue" evidence="2">
    <location>
        <position position="1"/>
    </location>
</feature>
<dbReference type="PANTHER" id="PTHR37984">
    <property type="entry name" value="PROTEIN CBG26694"/>
    <property type="match status" value="1"/>
</dbReference>
<dbReference type="PROSITE" id="PS50994">
    <property type="entry name" value="INTEGRASE"/>
    <property type="match status" value="1"/>
</dbReference>
<evidence type="ECO:0000313" key="2">
    <source>
        <dbReference type="EMBL" id="RDX87308.1"/>
    </source>
</evidence>
<accession>A0A371G9S6</accession>
<dbReference type="InterPro" id="IPR012337">
    <property type="entry name" value="RNaseH-like_sf"/>
</dbReference>
<protein>
    <submittedName>
        <fullName evidence="2">Pol</fullName>
    </submittedName>
</protein>
<evidence type="ECO:0000259" key="1">
    <source>
        <dbReference type="PROSITE" id="PS50994"/>
    </source>
</evidence>
<evidence type="ECO:0000313" key="3">
    <source>
        <dbReference type="Proteomes" id="UP000257109"/>
    </source>
</evidence>
<dbReference type="InterPro" id="IPR001584">
    <property type="entry name" value="Integrase_cat-core"/>
</dbReference>
<feature type="domain" description="Integrase catalytic" evidence="1">
    <location>
        <begin position="196"/>
        <end position="301"/>
    </location>
</feature>